<evidence type="ECO:0000313" key="1">
    <source>
        <dbReference type="EMBL" id="QTA88378.1"/>
    </source>
</evidence>
<reference evidence="1" key="1">
    <citation type="journal article" date="2021" name="Microb. Physiol.">
        <title>Proteogenomic Insights into the Physiology of Marine, Sulfate-Reducing, Filamentous Desulfonema limicola and Desulfonema magnum.</title>
        <authorList>
            <person name="Schnaars V."/>
            <person name="Wohlbrand L."/>
            <person name="Scheve S."/>
            <person name="Hinrichs C."/>
            <person name="Reinhardt R."/>
            <person name="Rabus R."/>
        </authorList>
    </citation>
    <scope>NUCLEOTIDE SEQUENCE</scope>
    <source>
        <strain evidence="1">4be13</strain>
    </source>
</reference>
<dbReference type="RefSeq" id="WP_207683173.1">
    <property type="nucleotide sequence ID" value="NZ_CP061800.1"/>
</dbReference>
<sequence>MTPDPFKKTVKIPVKVVNGELKFFYGGDLPKLEDGTVGDLIVPFFV</sequence>
<organism evidence="1 2">
    <name type="scientific">Desulfonema magnum</name>
    <dbReference type="NCBI Taxonomy" id="45655"/>
    <lineage>
        <taxon>Bacteria</taxon>
        <taxon>Pseudomonadati</taxon>
        <taxon>Thermodesulfobacteriota</taxon>
        <taxon>Desulfobacteria</taxon>
        <taxon>Desulfobacterales</taxon>
        <taxon>Desulfococcaceae</taxon>
        <taxon>Desulfonema</taxon>
    </lineage>
</organism>
<dbReference type="AlphaFoldDB" id="A0A975GPY2"/>
<keyword evidence="2" id="KW-1185">Reference proteome</keyword>
<dbReference type="KEGG" id="dmm:dnm_044230"/>
<name>A0A975GPY2_9BACT</name>
<proteinExistence type="predicted"/>
<protein>
    <submittedName>
        <fullName evidence="1">Uncharacterized protein</fullName>
    </submittedName>
</protein>
<dbReference type="EMBL" id="CP061800">
    <property type="protein sequence ID" value="QTA88378.1"/>
    <property type="molecule type" value="Genomic_DNA"/>
</dbReference>
<accession>A0A975GPY2</accession>
<dbReference type="Proteomes" id="UP000663722">
    <property type="component" value="Chromosome"/>
</dbReference>
<evidence type="ECO:0000313" key="2">
    <source>
        <dbReference type="Proteomes" id="UP000663722"/>
    </source>
</evidence>
<gene>
    <name evidence="1" type="ORF">dnm_044230</name>
</gene>